<keyword evidence="1" id="KW-1133">Transmembrane helix</keyword>
<organism evidence="2 3">
    <name type="scientific">Amphibacillus marinus</name>
    <dbReference type="NCBI Taxonomy" id="872970"/>
    <lineage>
        <taxon>Bacteria</taxon>
        <taxon>Bacillati</taxon>
        <taxon>Bacillota</taxon>
        <taxon>Bacilli</taxon>
        <taxon>Bacillales</taxon>
        <taxon>Bacillaceae</taxon>
        <taxon>Amphibacillus</taxon>
    </lineage>
</organism>
<sequence>MGLLNKKTDEEYANETTDLLIVFDDEKKTSDIKVVTSLDKESVTVNGNYKVPLQNCEITVGKEGRHFFYRAPSRSIEEVERLAQLEQKIVLTQITSYRPPEPPNTMDMTKLLLFGLLFVAFIAMIFIS</sequence>
<evidence type="ECO:0000313" key="3">
    <source>
        <dbReference type="Proteomes" id="UP000199300"/>
    </source>
</evidence>
<evidence type="ECO:0000313" key="2">
    <source>
        <dbReference type="EMBL" id="SEO80144.1"/>
    </source>
</evidence>
<keyword evidence="3" id="KW-1185">Reference proteome</keyword>
<dbReference type="Proteomes" id="UP000199300">
    <property type="component" value="Unassembled WGS sequence"/>
</dbReference>
<dbReference type="OrthoDB" id="2902592at2"/>
<proteinExistence type="predicted"/>
<evidence type="ECO:0000256" key="1">
    <source>
        <dbReference type="SAM" id="Phobius"/>
    </source>
</evidence>
<dbReference type="EMBL" id="FODJ01000013">
    <property type="protein sequence ID" value="SEO80144.1"/>
    <property type="molecule type" value="Genomic_DNA"/>
</dbReference>
<keyword evidence="1" id="KW-0812">Transmembrane</keyword>
<keyword evidence="1" id="KW-0472">Membrane</keyword>
<gene>
    <name evidence="2" type="ORF">SAMN04488134_11349</name>
</gene>
<accession>A0A1H8SP95</accession>
<reference evidence="2 3" key="1">
    <citation type="submission" date="2016-10" db="EMBL/GenBank/DDBJ databases">
        <authorList>
            <person name="de Groot N.N."/>
        </authorList>
    </citation>
    <scope>NUCLEOTIDE SEQUENCE [LARGE SCALE GENOMIC DNA]</scope>
    <source>
        <strain evidence="2 3">CGMCC 1.10434</strain>
    </source>
</reference>
<feature type="transmembrane region" description="Helical" evidence="1">
    <location>
        <begin position="111"/>
        <end position="127"/>
    </location>
</feature>
<dbReference type="STRING" id="872970.SAMN04488134_11349"/>
<protein>
    <submittedName>
        <fullName evidence="2">Uncharacterized protein</fullName>
    </submittedName>
</protein>
<dbReference type="AlphaFoldDB" id="A0A1H8SP95"/>
<name>A0A1H8SP95_9BACI</name>
<dbReference type="RefSeq" id="WP_091499874.1">
    <property type="nucleotide sequence ID" value="NZ_FODJ01000013.1"/>
</dbReference>